<accession>A0A6J4HL99</accession>
<reference evidence="9" key="1">
    <citation type="submission" date="2020-02" db="EMBL/GenBank/DDBJ databases">
        <authorList>
            <person name="Meier V. D."/>
        </authorList>
    </citation>
    <scope>NUCLEOTIDE SEQUENCE</scope>
    <source>
        <strain evidence="9">AVDCRST_MAG92</strain>
    </source>
</reference>
<dbReference type="InterPro" id="IPR017441">
    <property type="entry name" value="Protein_kinase_ATP_BS"/>
</dbReference>
<keyword evidence="7" id="KW-0472">Membrane</keyword>
<feature type="region of interest" description="Disordered" evidence="6">
    <location>
        <begin position="365"/>
        <end position="509"/>
    </location>
</feature>
<dbReference type="PANTHER" id="PTHR43289:SF34">
    <property type="entry name" value="SERINE_THREONINE-PROTEIN KINASE YBDM-RELATED"/>
    <property type="match status" value="1"/>
</dbReference>
<dbReference type="PROSITE" id="PS50011">
    <property type="entry name" value="PROTEIN_KINASE_DOM"/>
    <property type="match status" value="1"/>
</dbReference>
<proteinExistence type="predicted"/>
<keyword evidence="1" id="KW-0808">Transferase</keyword>
<feature type="domain" description="Protein kinase" evidence="8">
    <location>
        <begin position="14"/>
        <end position="271"/>
    </location>
</feature>
<keyword evidence="7" id="KW-1133">Transmembrane helix</keyword>
<dbReference type="InterPro" id="IPR008271">
    <property type="entry name" value="Ser/Thr_kinase_AS"/>
</dbReference>
<evidence type="ECO:0000313" key="9">
    <source>
        <dbReference type="EMBL" id="CAA9227539.1"/>
    </source>
</evidence>
<dbReference type="Pfam" id="PF00069">
    <property type="entry name" value="Pkinase"/>
    <property type="match status" value="1"/>
</dbReference>
<feature type="compositionally biased region" description="Polar residues" evidence="6">
    <location>
        <begin position="366"/>
        <end position="375"/>
    </location>
</feature>
<dbReference type="AlphaFoldDB" id="A0A6J4HL99"/>
<sequence length="509" mass="55295">MNSLVGKTLQAGKYTLLEELGQGGFGVTFKATHHYLGQPVVIKTLNESLRLHPDSAKFQRQFQDEARRLALCLHPNIVRVSDFFLEAGWPYMVMDYVPGQTLQGVVFPGKPLTEATAIHYIRQVAEALKVVHQNGLLHRDVKPDNIIVRLGTQEVVLIDFGISREFSADSTQTHTSMVSEGYAPIEQYLSKEKRTPASDVYGLAATLYALLTAQVPTPAVIRDRQPMPAPRDLQPQVSAAINQAVMRGMAVEARYRPATVDEWLSLLPPQLEQVNGTPTVAMRQQMGATTPLIAQPPQVKQKLPSTVSQIRKVLGVPGIVLGVAVAIALGLVALGTIRNQPKPPSPSPTISPSVSPVAPIVLPSSESEVQNTPQEPTEPVEPSNPAPEAEQPVRRRYRRNDEAPVRKSSPPPASASPSPKPQETSPAPKSEEPAPISSPTTPASPDQSVPPTTTQTPPPSTQTPPPEINKPIEQLQRLPPPEEVQPKKPKENKDNLEKKLTPQSLNPAL</sequence>
<feature type="compositionally biased region" description="Basic and acidic residues" evidence="6">
    <location>
        <begin position="484"/>
        <end position="500"/>
    </location>
</feature>
<dbReference type="PROSITE" id="PS00107">
    <property type="entry name" value="PROTEIN_KINASE_ATP"/>
    <property type="match status" value="1"/>
</dbReference>
<keyword evidence="3 9" id="KW-0418">Kinase</keyword>
<dbReference type="SMART" id="SM00220">
    <property type="entry name" value="S_TKc"/>
    <property type="match status" value="1"/>
</dbReference>
<evidence type="ECO:0000259" key="8">
    <source>
        <dbReference type="PROSITE" id="PS50011"/>
    </source>
</evidence>
<feature type="compositionally biased region" description="Pro residues" evidence="6">
    <location>
        <begin position="456"/>
        <end position="468"/>
    </location>
</feature>
<dbReference type="Gene3D" id="3.30.200.20">
    <property type="entry name" value="Phosphorylase Kinase, domain 1"/>
    <property type="match status" value="1"/>
</dbReference>
<gene>
    <name evidence="9" type="ORF">AVDCRST_MAG92-883</name>
</gene>
<feature type="compositionally biased region" description="Low complexity" evidence="6">
    <location>
        <begin position="433"/>
        <end position="455"/>
    </location>
</feature>
<keyword evidence="7" id="KW-0812">Transmembrane</keyword>
<evidence type="ECO:0000256" key="3">
    <source>
        <dbReference type="ARBA" id="ARBA00022777"/>
    </source>
</evidence>
<dbReference type="PANTHER" id="PTHR43289">
    <property type="entry name" value="MITOGEN-ACTIVATED PROTEIN KINASE KINASE KINASE 20-RELATED"/>
    <property type="match status" value="1"/>
</dbReference>
<keyword evidence="4 5" id="KW-0067">ATP-binding</keyword>
<dbReference type="SUPFAM" id="SSF56112">
    <property type="entry name" value="Protein kinase-like (PK-like)"/>
    <property type="match status" value="1"/>
</dbReference>
<dbReference type="PROSITE" id="PS00108">
    <property type="entry name" value="PROTEIN_KINASE_ST"/>
    <property type="match status" value="1"/>
</dbReference>
<protein>
    <submittedName>
        <fullName evidence="9">Serine/threonine protein kinase</fullName>
    </submittedName>
</protein>
<keyword evidence="9" id="KW-0723">Serine/threonine-protein kinase</keyword>
<feature type="transmembrane region" description="Helical" evidence="7">
    <location>
        <begin position="314"/>
        <end position="337"/>
    </location>
</feature>
<evidence type="ECO:0000256" key="2">
    <source>
        <dbReference type="ARBA" id="ARBA00022741"/>
    </source>
</evidence>
<evidence type="ECO:0000256" key="4">
    <source>
        <dbReference type="ARBA" id="ARBA00022840"/>
    </source>
</evidence>
<organism evidence="9">
    <name type="scientific">uncultured Coleofasciculus sp</name>
    <dbReference type="NCBI Taxonomy" id="1267456"/>
    <lineage>
        <taxon>Bacteria</taxon>
        <taxon>Bacillati</taxon>
        <taxon>Cyanobacteriota</taxon>
        <taxon>Cyanophyceae</taxon>
        <taxon>Coleofasciculales</taxon>
        <taxon>Coleofasciculaceae</taxon>
        <taxon>Coleofasciculus</taxon>
        <taxon>environmental samples</taxon>
    </lineage>
</organism>
<feature type="binding site" evidence="5">
    <location>
        <position position="43"/>
    </location>
    <ligand>
        <name>ATP</name>
        <dbReference type="ChEBI" id="CHEBI:30616"/>
    </ligand>
</feature>
<dbReference type="GO" id="GO:0005524">
    <property type="term" value="F:ATP binding"/>
    <property type="evidence" value="ECO:0007669"/>
    <property type="project" value="UniProtKB-UniRule"/>
</dbReference>
<dbReference type="Gene3D" id="1.10.510.10">
    <property type="entry name" value="Transferase(Phosphotransferase) domain 1"/>
    <property type="match status" value="1"/>
</dbReference>
<feature type="compositionally biased region" description="Pro residues" evidence="6">
    <location>
        <begin position="409"/>
        <end position="420"/>
    </location>
</feature>
<keyword evidence="2 5" id="KW-0547">Nucleotide-binding</keyword>
<evidence type="ECO:0000256" key="6">
    <source>
        <dbReference type="SAM" id="MobiDB-lite"/>
    </source>
</evidence>
<dbReference type="CDD" id="cd14014">
    <property type="entry name" value="STKc_PknB_like"/>
    <property type="match status" value="1"/>
</dbReference>
<evidence type="ECO:0000256" key="7">
    <source>
        <dbReference type="SAM" id="Phobius"/>
    </source>
</evidence>
<dbReference type="InterPro" id="IPR011009">
    <property type="entry name" value="Kinase-like_dom_sf"/>
</dbReference>
<evidence type="ECO:0000256" key="1">
    <source>
        <dbReference type="ARBA" id="ARBA00022679"/>
    </source>
</evidence>
<dbReference type="GO" id="GO:0004674">
    <property type="term" value="F:protein serine/threonine kinase activity"/>
    <property type="evidence" value="ECO:0007669"/>
    <property type="project" value="UniProtKB-KW"/>
</dbReference>
<dbReference type="InterPro" id="IPR000719">
    <property type="entry name" value="Prot_kinase_dom"/>
</dbReference>
<dbReference type="EMBL" id="CADCTM010000120">
    <property type="protein sequence ID" value="CAA9227539.1"/>
    <property type="molecule type" value="Genomic_DNA"/>
</dbReference>
<name>A0A6J4HL99_9CYAN</name>
<evidence type="ECO:0000256" key="5">
    <source>
        <dbReference type="PROSITE-ProRule" id="PRU10141"/>
    </source>
</evidence>